<gene>
    <name evidence="1" type="ORF">K402DRAFT_34251</name>
</gene>
<dbReference type="EMBL" id="ML977149">
    <property type="protein sequence ID" value="KAF1988372.1"/>
    <property type="molecule type" value="Genomic_DNA"/>
</dbReference>
<sequence>MPKDIFPFLSIPGELRNMIYKFSVDWNDSQDRMAKLLEDTRSGKVPCPHIDNPIDDLPPPPGHLKHCPPYPKHTTPTVLLINRQITGEALWVLHKKPLRFHIPIVRSSSCPEYRHHPDQNKADMSPRSSILDFGPSFLLSRTVIRSIRETVFVVPSDVSVADREKCAHCVIL</sequence>
<accession>A0A6G1H5N6</accession>
<reference evidence="1" key="1">
    <citation type="journal article" date="2020" name="Stud. Mycol.">
        <title>101 Dothideomycetes genomes: a test case for predicting lifestyles and emergence of pathogens.</title>
        <authorList>
            <person name="Haridas S."/>
            <person name="Albert R."/>
            <person name="Binder M."/>
            <person name="Bloem J."/>
            <person name="Labutti K."/>
            <person name="Salamov A."/>
            <person name="Andreopoulos B."/>
            <person name="Baker S."/>
            <person name="Barry K."/>
            <person name="Bills G."/>
            <person name="Bluhm B."/>
            <person name="Cannon C."/>
            <person name="Castanera R."/>
            <person name="Culley D."/>
            <person name="Daum C."/>
            <person name="Ezra D."/>
            <person name="Gonzalez J."/>
            <person name="Henrissat B."/>
            <person name="Kuo A."/>
            <person name="Liang C."/>
            <person name="Lipzen A."/>
            <person name="Lutzoni F."/>
            <person name="Magnuson J."/>
            <person name="Mondo S."/>
            <person name="Nolan M."/>
            <person name="Ohm R."/>
            <person name="Pangilinan J."/>
            <person name="Park H.-J."/>
            <person name="Ramirez L."/>
            <person name="Alfaro M."/>
            <person name="Sun H."/>
            <person name="Tritt A."/>
            <person name="Yoshinaga Y."/>
            <person name="Zwiers L.-H."/>
            <person name="Turgeon B."/>
            <person name="Goodwin S."/>
            <person name="Spatafora J."/>
            <person name="Crous P."/>
            <person name="Grigoriev I."/>
        </authorList>
    </citation>
    <scope>NUCLEOTIDE SEQUENCE</scope>
    <source>
        <strain evidence="1">CBS 113979</strain>
    </source>
</reference>
<organism evidence="1 2">
    <name type="scientific">Aulographum hederae CBS 113979</name>
    <dbReference type="NCBI Taxonomy" id="1176131"/>
    <lineage>
        <taxon>Eukaryota</taxon>
        <taxon>Fungi</taxon>
        <taxon>Dikarya</taxon>
        <taxon>Ascomycota</taxon>
        <taxon>Pezizomycotina</taxon>
        <taxon>Dothideomycetes</taxon>
        <taxon>Pleosporomycetidae</taxon>
        <taxon>Aulographales</taxon>
        <taxon>Aulographaceae</taxon>
    </lineage>
</organism>
<protein>
    <submittedName>
        <fullName evidence="1">Uncharacterized protein</fullName>
    </submittedName>
</protein>
<dbReference type="Proteomes" id="UP000800041">
    <property type="component" value="Unassembled WGS sequence"/>
</dbReference>
<evidence type="ECO:0000313" key="1">
    <source>
        <dbReference type="EMBL" id="KAF1988372.1"/>
    </source>
</evidence>
<dbReference type="OrthoDB" id="3946565at2759"/>
<proteinExistence type="predicted"/>
<name>A0A6G1H5N6_9PEZI</name>
<keyword evidence="2" id="KW-1185">Reference proteome</keyword>
<evidence type="ECO:0000313" key="2">
    <source>
        <dbReference type="Proteomes" id="UP000800041"/>
    </source>
</evidence>
<dbReference type="AlphaFoldDB" id="A0A6G1H5N6"/>